<keyword evidence="4 10" id="KW-0808">Transferase</keyword>
<evidence type="ECO:0000256" key="8">
    <source>
        <dbReference type="ARBA" id="ARBA00023064"/>
    </source>
</evidence>
<accession>A0A918JQ52</accession>
<evidence type="ECO:0000256" key="1">
    <source>
        <dbReference type="ARBA" id="ARBA00004761"/>
    </source>
</evidence>
<keyword evidence="8" id="KW-0311">Gluconate utilization</keyword>
<evidence type="ECO:0000256" key="3">
    <source>
        <dbReference type="ARBA" id="ARBA00012054"/>
    </source>
</evidence>
<dbReference type="Proteomes" id="UP000631300">
    <property type="component" value="Unassembled WGS sequence"/>
</dbReference>
<dbReference type="NCBIfam" id="TIGR01313">
    <property type="entry name" value="therm_gnt_kin"/>
    <property type="match status" value="1"/>
</dbReference>
<dbReference type="SUPFAM" id="SSF52540">
    <property type="entry name" value="P-loop containing nucleoside triphosphate hydrolases"/>
    <property type="match status" value="1"/>
</dbReference>
<evidence type="ECO:0000256" key="6">
    <source>
        <dbReference type="ARBA" id="ARBA00022777"/>
    </source>
</evidence>
<keyword evidence="5 10" id="KW-0547">Nucleotide-binding</keyword>
<evidence type="ECO:0000256" key="5">
    <source>
        <dbReference type="ARBA" id="ARBA00022741"/>
    </source>
</evidence>
<dbReference type="PANTHER" id="PTHR43442">
    <property type="entry name" value="GLUCONOKINASE-RELATED"/>
    <property type="match status" value="1"/>
</dbReference>
<proteinExistence type="inferred from homology"/>
<name>A0A918JQ52_9ALTE</name>
<dbReference type="PANTHER" id="PTHR43442:SF3">
    <property type="entry name" value="GLUCONOKINASE-RELATED"/>
    <property type="match status" value="1"/>
</dbReference>
<dbReference type="EC" id="2.7.1.12" evidence="3 10"/>
<comment type="catalytic activity">
    <reaction evidence="9 10">
        <text>D-gluconate + ATP = 6-phospho-D-gluconate + ADP + H(+)</text>
        <dbReference type="Rhea" id="RHEA:19433"/>
        <dbReference type="ChEBI" id="CHEBI:15378"/>
        <dbReference type="ChEBI" id="CHEBI:18391"/>
        <dbReference type="ChEBI" id="CHEBI:30616"/>
        <dbReference type="ChEBI" id="CHEBI:58759"/>
        <dbReference type="ChEBI" id="CHEBI:456216"/>
        <dbReference type="EC" id="2.7.1.12"/>
    </reaction>
</comment>
<dbReference type="GO" id="GO:0046316">
    <property type="term" value="F:gluconokinase activity"/>
    <property type="evidence" value="ECO:0007669"/>
    <property type="project" value="UniProtKB-EC"/>
</dbReference>
<dbReference type="Pfam" id="PF13671">
    <property type="entry name" value="AAA_33"/>
    <property type="match status" value="1"/>
</dbReference>
<dbReference type="InterPro" id="IPR027417">
    <property type="entry name" value="P-loop_NTPase"/>
</dbReference>
<dbReference type="Gene3D" id="3.40.50.300">
    <property type="entry name" value="P-loop containing nucleotide triphosphate hydrolases"/>
    <property type="match status" value="1"/>
</dbReference>
<protein>
    <recommendedName>
        <fullName evidence="3 10">Gluconokinase</fullName>
        <ecNumber evidence="3 10">2.7.1.12</ecNumber>
    </recommendedName>
</protein>
<dbReference type="InterPro" id="IPR006001">
    <property type="entry name" value="Therm_gnt_kin"/>
</dbReference>
<dbReference type="GO" id="GO:0005737">
    <property type="term" value="C:cytoplasm"/>
    <property type="evidence" value="ECO:0007669"/>
    <property type="project" value="TreeGrafter"/>
</dbReference>
<keyword evidence="7 10" id="KW-0067">ATP-binding</keyword>
<reference evidence="11" key="1">
    <citation type="journal article" date="2014" name="Int. J. Syst. Evol. Microbiol.">
        <title>Complete genome sequence of Corynebacterium casei LMG S-19264T (=DSM 44701T), isolated from a smear-ripened cheese.</title>
        <authorList>
            <consortium name="US DOE Joint Genome Institute (JGI-PGF)"/>
            <person name="Walter F."/>
            <person name="Albersmeier A."/>
            <person name="Kalinowski J."/>
            <person name="Ruckert C."/>
        </authorList>
    </citation>
    <scope>NUCLEOTIDE SEQUENCE</scope>
    <source>
        <strain evidence="11">KCTC 22164</strain>
    </source>
</reference>
<evidence type="ECO:0000313" key="11">
    <source>
        <dbReference type="EMBL" id="GGW89390.1"/>
    </source>
</evidence>
<evidence type="ECO:0000256" key="7">
    <source>
        <dbReference type="ARBA" id="ARBA00022840"/>
    </source>
</evidence>
<dbReference type="GO" id="GO:0019521">
    <property type="term" value="P:D-gluconate metabolic process"/>
    <property type="evidence" value="ECO:0007669"/>
    <property type="project" value="UniProtKB-KW"/>
</dbReference>
<comment type="pathway">
    <text evidence="1">Carbohydrate acid metabolism.</text>
</comment>
<dbReference type="RefSeq" id="WP_189406780.1">
    <property type="nucleotide sequence ID" value="NZ_BMXP01000006.1"/>
</dbReference>
<keyword evidence="6 10" id="KW-0418">Kinase</keyword>
<reference evidence="11" key="2">
    <citation type="submission" date="2020-09" db="EMBL/GenBank/DDBJ databases">
        <authorList>
            <person name="Sun Q."/>
            <person name="Kim S."/>
        </authorList>
    </citation>
    <scope>NUCLEOTIDE SEQUENCE</scope>
    <source>
        <strain evidence="11">KCTC 22164</strain>
    </source>
</reference>
<evidence type="ECO:0000256" key="4">
    <source>
        <dbReference type="ARBA" id="ARBA00022679"/>
    </source>
</evidence>
<evidence type="ECO:0000313" key="12">
    <source>
        <dbReference type="Proteomes" id="UP000631300"/>
    </source>
</evidence>
<evidence type="ECO:0000256" key="10">
    <source>
        <dbReference type="RuleBase" id="RU363066"/>
    </source>
</evidence>
<dbReference type="GO" id="GO:0005524">
    <property type="term" value="F:ATP binding"/>
    <property type="evidence" value="ECO:0007669"/>
    <property type="project" value="UniProtKB-KW"/>
</dbReference>
<dbReference type="EMBL" id="BMXP01000006">
    <property type="protein sequence ID" value="GGW89390.1"/>
    <property type="molecule type" value="Genomic_DNA"/>
</dbReference>
<evidence type="ECO:0000256" key="2">
    <source>
        <dbReference type="ARBA" id="ARBA00008420"/>
    </source>
</evidence>
<keyword evidence="12" id="KW-1185">Reference proteome</keyword>
<dbReference type="CDD" id="cd02021">
    <property type="entry name" value="GntK"/>
    <property type="match status" value="1"/>
</dbReference>
<comment type="caution">
    <text evidence="11">The sequence shown here is derived from an EMBL/GenBank/DDBJ whole genome shotgun (WGS) entry which is preliminary data.</text>
</comment>
<dbReference type="FunFam" id="3.40.50.300:FF:000522">
    <property type="entry name" value="Gluconokinase"/>
    <property type="match status" value="1"/>
</dbReference>
<comment type="similarity">
    <text evidence="2 10">Belongs to the gluconokinase GntK/GntV family.</text>
</comment>
<gene>
    <name evidence="11" type="primary">idnK</name>
    <name evidence="11" type="ORF">GCM10007391_24540</name>
</gene>
<sequence>MAQEKKAAQARCIIVMGVSGSGKSTVAQHLADSLDAHFIDGDDLHPADNIRKMAAGEALTDQDRVPWLARIQQHIGQSLACQQSIVVVCSALKKQYRDTFRQHTAALTFVFLDGSFDVIAQRMRARENHFMKVDMLNSQFATLERPDAFEQDVIAIDVREPVKVIVKQLESRLAFSAV</sequence>
<organism evidence="11 12">
    <name type="scientific">Alteromonas halophila</name>
    <dbReference type="NCBI Taxonomy" id="516698"/>
    <lineage>
        <taxon>Bacteria</taxon>
        <taxon>Pseudomonadati</taxon>
        <taxon>Pseudomonadota</taxon>
        <taxon>Gammaproteobacteria</taxon>
        <taxon>Alteromonadales</taxon>
        <taxon>Alteromonadaceae</taxon>
        <taxon>Alteromonas/Salinimonas group</taxon>
        <taxon>Alteromonas</taxon>
    </lineage>
</organism>
<evidence type="ECO:0000256" key="9">
    <source>
        <dbReference type="ARBA" id="ARBA00048090"/>
    </source>
</evidence>
<dbReference type="AlphaFoldDB" id="A0A918JQ52"/>